<organism evidence="2 3">
    <name type="scientific">Actinidia rufa</name>
    <dbReference type="NCBI Taxonomy" id="165716"/>
    <lineage>
        <taxon>Eukaryota</taxon>
        <taxon>Viridiplantae</taxon>
        <taxon>Streptophyta</taxon>
        <taxon>Embryophyta</taxon>
        <taxon>Tracheophyta</taxon>
        <taxon>Spermatophyta</taxon>
        <taxon>Magnoliopsida</taxon>
        <taxon>eudicotyledons</taxon>
        <taxon>Gunneridae</taxon>
        <taxon>Pentapetalae</taxon>
        <taxon>asterids</taxon>
        <taxon>Ericales</taxon>
        <taxon>Actinidiaceae</taxon>
        <taxon>Actinidia</taxon>
    </lineage>
</organism>
<proteinExistence type="predicted"/>
<sequence length="215" mass="23471">MGFISILGHPSSFLSISSSSAAPPYFAVPRIHRRPQGWEARRGSLCCSPLPSLSSSAAPARAQTPPSSASLATLTLFHRHHPLTTSLSPPLFVLDCAPHSKPPSRFTPKPVPSERTEIFPQTLTRGRSGPNLSIISLSSGYLSHEREADDEFVAYEELPDEFVRASRACLGFARDRSDVLGFVLSSILFSLFMVLFVLFTNCLFGASDLMTNDME</sequence>
<keyword evidence="1" id="KW-0472">Membrane</keyword>
<accession>A0A7J0FHA1</accession>
<comment type="caution">
    <text evidence="2">The sequence shown here is derived from an EMBL/GenBank/DDBJ whole genome shotgun (WGS) entry which is preliminary data.</text>
</comment>
<name>A0A7J0FHA1_9ERIC</name>
<keyword evidence="1" id="KW-0812">Transmembrane</keyword>
<keyword evidence="3" id="KW-1185">Reference proteome</keyword>
<evidence type="ECO:0000313" key="2">
    <source>
        <dbReference type="EMBL" id="GFY98070.1"/>
    </source>
</evidence>
<evidence type="ECO:0000256" key="1">
    <source>
        <dbReference type="SAM" id="Phobius"/>
    </source>
</evidence>
<reference evidence="2 3" key="1">
    <citation type="submission" date="2019-07" db="EMBL/GenBank/DDBJ databases">
        <title>De Novo Assembly of kiwifruit Actinidia rufa.</title>
        <authorList>
            <person name="Sugita-Konishi S."/>
            <person name="Sato K."/>
            <person name="Mori E."/>
            <person name="Abe Y."/>
            <person name="Kisaki G."/>
            <person name="Hamano K."/>
            <person name="Suezawa K."/>
            <person name="Otani M."/>
            <person name="Fukuda T."/>
            <person name="Manabe T."/>
            <person name="Gomi K."/>
            <person name="Tabuchi M."/>
            <person name="Akimitsu K."/>
            <person name="Kataoka I."/>
        </authorList>
    </citation>
    <scope>NUCLEOTIDE SEQUENCE [LARGE SCALE GENOMIC DNA]</scope>
    <source>
        <strain evidence="3">cv. Fuchu</strain>
    </source>
</reference>
<keyword evidence="1" id="KW-1133">Transmembrane helix</keyword>
<dbReference type="EMBL" id="BJWL01000012">
    <property type="protein sequence ID" value="GFY98070.1"/>
    <property type="molecule type" value="Genomic_DNA"/>
</dbReference>
<gene>
    <name evidence="2" type="ORF">Acr_12g0006110</name>
</gene>
<dbReference type="AlphaFoldDB" id="A0A7J0FHA1"/>
<feature type="transmembrane region" description="Helical" evidence="1">
    <location>
        <begin position="179"/>
        <end position="204"/>
    </location>
</feature>
<protein>
    <submittedName>
        <fullName evidence="2">Uncharacterized protein</fullName>
    </submittedName>
</protein>
<dbReference type="Proteomes" id="UP000585474">
    <property type="component" value="Unassembled WGS sequence"/>
</dbReference>
<evidence type="ECO:0000313" key="3">
    <source>
        <dbReference type="Proteomes" id="UP000585474"/>
    </source>
</evidence>